<dbReference type="GO" id="GO:0016787">
    <property type="term" value="F:hydrolase activity"/>
    <property type="evidence" value="ECO:0007669"/>
    <property type="project" value="UniProtKB-KW"/>
</dbReference>
<dbReference type="AlphaFoldDB" id="A0A382W3Q4"/>
<dbReference type="PANTHER" id="PTHR10819:SF3">
    <property type="entry name" value="PHOSPHOTRIESTERASE-RELATED PROTEIN"/>
    <property type="match status" value="1"/>
</dbReference>
<proteinExistence type="predicted"/>
<reference evidence="3" key="1">
    <citation type="submission" date="2018-05" db="EMBL/GenBank/DDBJ databases">
        <authorList>
            <person name="Lanie J.A."/>
            <person name="Ng W.-L."/>
            <person name="Kazmierczak K.M."/>
            <person name="Andrzejewski T.M."/>
            <person name="Davidsen T.M."/>
            <person name="Wayne K.J."/>
            <person name="Tettelin H."/>
            <person name="Glass J.I."/>
            <person name="Rusch D."/>
            <person name="Podicherti R."/>
            <person name="Tsui H.-C.T."/>
            <person name="Winkler M.E."/>
        </authorList>
    </citation>
    <scope>NUCLEOTIDE SEQUENCE</scope>
</reference>
<feature type="non-terminal residue" evidence="3">
    <location>
        <position position="1"/>
    </location>
</feature>
<evidence type="ECO:0000313" key="3">
    <source>
        <dbReference type="EMBL" id="SVD53407.1"/>
    </source>
</evidence>
<evidence type="ECO:0000256" key="1">
    <source>
        <dbReference type="ARBA" id="ARBA00022723"/>
    </source>
</evidence>
<name>A0A382W3Q4_9ZZZZ</name>
<protein>
    <recommendedName>
        <fullName evidence="4">Phosphotriesterase-related protein</fullName>
    </recommendedName>
</protein>
<dbReference type="Pfam" id="PF02126">
    <property type="entry name" value="PTE"/>
    <property type="match status" value="1"/>
</dbReference>
<dbReference type="SUPFAM" id="SSF51556">
    <property type="entry name" value="Metallo-dependent hydrolases"/>
    <property type="match status" value="1"/>
</dbReference>
<dbReference type="PROSITE" id="PS51347">
    <property type="entry name" value="PHOSPHOTRIESTERASE_2"/>
    <property type="match status" value="1"/>
</dbReference>
<keyword evidence="2" id="KW-0378">Hydrolase</keyword>
<evidence type="ECO:0008006" key="4">
    <source>
        <dbReference type="Google" id="ProtNLM"/>
    </source>
</evidence>
<dbReference type="InterPro" id="IPR001559">
    <property type="entry name" value="Phosphotriesterase"/>
</dbReference>
<sequence length="109" mass="12507">LRDLASTGIYIQYDTFGLESPFPPHAPDTYMPSDYQRIEQLIGLIDDGFIKRLVIAHDNCTKHRLREFGGHGFDHIPLTVTGWMKRQGISQSQIETILIHNPKRILTFS</sequence>
<dbReference type="Gene3D" id="3.20.20.140">
    <property type="entry name" value="Metal-dependent hydrolases"/>
    <property type="match status" value="1"/>
</dbReference>
<dbReference type="PANTHER" id="PTHR10819">
    <property type="entry name" value="PHOSPHOTRIESTERASE-RELATED"/>
    <property type="match status" value="1"/>
</dbReference>
<keyword evidence="1" id="KW-0479">Metal-binding</keyword>
<evidence type="ECO:0000256" key="2">
    <source>
        <dbReference type="ARBA" id="ARBA00022801"/>
    </source>
</evidence>
<dbReference type="EMBL" id="UINC01156792">
    <property type="protein sequence ID" value="SVD53407.1"/>
    <property type="molecule type" value="Genomic_DNA"/>
</dbReference>
<organism evidence="3">
    <name type="scientific">marine metagenome</name>
    <dbReference type="NCBI Taxonomy" id="408172"/>
    <lineage>
        <taxon>unclassified sequences</taxon>
        <taxon>metagenomes</taxon>
        <taxon>ecological metagenomes</taxon>
    </lineage>
</organism>
<gene>
    <name evidence="3" type="ORF">METZ01_LOCUS406261</name>
</gene>
<dbReference type="InterPro" id="IPR032466">
    <property type="entry name" value="Metal_Hydrolase"/>
</dbReference>
<accession>A0A382W3Q4</accession>
<dbReference type="GO" id="GO:0008270">
    <property type="term" value="F:zinc ion binding"/>
    <property type="evidence" value="ECO:0007669"/>
    <property type="project" value="InterPro"/>
</dbReference>